<protein>
    <submittedName>
        <fullName evidence="1">Uncharacterized protein</fullName>
    </submittedName>
</protein>
<proteinExistence type="predicted"/>
<comment type="caution">
    <text evidence="1">The sequence shown here is derived from an EMBL/GenBank/DDBJ whole genome shotgun (WGS) entry which is preliminary data.</text>
</comment>
<accession>A0A0F8ZND2</accession>
<organism evidence="1">
    <name type="scientific">marine sediment metagenome</name>
    <dbReference type="NCBI Taxonomy" id="412755"/>
    <lineage>
        <taxon>unclassified sequences</taxon>
        <taxon>metagenomes</taxon>
        <taxon>ecological metagenomes</taxon>
    </lineage>
</organism>
<sequence>MSLQELIGAIGENCDKCEKADGEGHPERMRGHLVNIRYLITEFLGEPDA</sequence>
<dbReference type="AlphaFoldDB" id="A0A0F8ZND2"/>
<gene>
    <name evidence="1" type="ORF">LCGC14_2949330</name>
</gene>
<reference evidence="1" key="1">
    <citation type="journal article" date="2015" name="Nature">
        <title>Complex archaea that bridge the gap between prokaryotes and eukaryotes.</title>
        <authorList>
            <person name="Spang A."/>
            <person name="Saw J.H."/>
            <person name="Jorgensen S.L."/>
            <person name="Zaremba-Niedzwiedzka K."/>
            <person name="Martijn J."/>
            <person name="Lind A.E."/>
            <person name="van Eijk R."/>
            <person name="Schleper C."/>
            <person name="Guy L."/>
            <person name="Ettema T.J."/>
        </authorList>
    </citation>
    <scope>NUCLEOTIDE SEQUENCE</scope>
</reference>
<dbReference type="EMBL" id="LAZR01059382">
    <property type="protein sequence ID" value="KKK67914.1"/>
    <property type="molecule type" value="Genomic_DNA"/>
</dbReference>
<evidence type="ECO:0000313" key="1">
    <source>
        <dbReference type="EMBL" id="KKK67914.1"/>
    </source>
</evidence>
<feature type="non-terminal residue" evidence="1">
    <location>
        <position position="49"/>
    </location>
</feature>
<name>A0A0F8ZND2_9ZZZZ</name>